<dbReference type="Proteomes" id="UP000562929">
    <property type="component" value="Unassembled WGS sequence"/>
</dbReference>
<gene>
    <name evidence="3" type="ORF">GQ602_003920</name>
</gene>
<dbReference type="AlphaFoldDB" id="A0A8H4VD41"/>
<reference evidence="3 4" key="1">
    <citation type="journal article" date="2020" name="G3 (Bethesda)">
        <title>Genetic Underpinnings of Host Manipulation by Ophiocordyceps as Revealed by Comparative Transcriptomics.</title>
        <authorList>
            <person name="Will I."/>
            <person name="Das B."/>
            <person name="Trinh T."/>
            <person name="Brachmann A."/>
            <person name="Ohm R.A."/>
            <person name="de Bekker C."/>
        </authorList>
    </citation>
    <scope>NUCLEOTIDE SEQUENCE [LARGE SCALE GENOMIC DNA]</scope>
    <source>
        <strain evidence="3 4">EC05</strain>
    </source>
</reference>
<comment type="caution">
    <text evidence="3">The sequence shown here is derived from an EMBL/GenBank/DDBJ whole genome shotgun (WGS) entry which is preliminary data.</text>
</comment>
<dbReference type="InterPro" id="IPR008972">
    <property type="entry name" value="Cupredoxin"/>
</dbReference>
<dbReference type="CDD" id="cd00920">
    <property type="entry name" value="Cupredoxin"/>
    <property type="match status" value="1"/>
</dbReference>
<dbReference type="EMBL" id="JAACLJ010000004">
    <property type="protein sequence ID" value="KAF4587227.1"/>
    <property type="molecule type" value="Genomic_DNA"/>
</dbReference>
<keyword evidence="2" id="KW-0732">Signal</keyword>
<sequence>MPSFIRCCLAAATMAWTVSSETFRVTATSSNVFSPDTVMAKEGDSIEFHFQAQNHSVVSGIFDNPCTPMPQGSGFFSGFIYVDDSGEAGHVFRITVNTQEPMPFYSSQAEECPHGMVGIINPSGDKTLDKYRDKAKALARAVSPSGLDFYGGDLKENSDPSAQRNPDGTAKTVRAAASGQAVPVAALAVAGGLALLAVLS</sequence>
<accession>A0A8H4VD41</accession>
<dbReference type="PANTHER" id="PTHR34883">
    <property type="entry name" value="SERINE-RICH PROTEIN, PUTATIVE-RELATED-RELATED"/>
    <property type="match status" value="1"/>
</dbReference>
<dbReference type="PANTHER" id="PTHR34883:SF15">
    <property type="entry name" value="EXTRACELLULAR SERINE-RICH PROTEIN"/>
    <property type="match status" value="1"/>
</dbReference>
<dbReference type="Gene3D" id="2.60.40.420">
    <property type="entry name" value="Cupredoxins - blue copper proteins"/>
    <property type="match status" value="1"/>
</dbReference>
<name>A0A8H4VD41_9HYPO</name>
<evidence type="ECO:0000313" key="4">
    <source>
        <dbReference type="Proteomes" id="UP000562929"/>
    </source>
</evidence>
<proteinExistence type="predicted"/>
<keyword evidence="4" id="KW-1185">Reference proteome</keyword>
<feature type="chain" id="PRO_5034592152" evidence="2">
    <location>
        <begin position="21"/>
        <end position="200"/>
    </location>
</feature>
<dbReference type="InterPro" id="IPR052953">
    <property type="entry name" value="Ser-rich/MCO-related"/>
</dbReference>
<dbReference type="OrthoDB" id="5421909at2759"/>
<evidence type="ECO:0000313" key="3">
    <source>
        <dbReference type="EMBL" id="KAF4587227.1"/>
    </source>
</evidence>
<feature type="region of interest" description="Disordered" evidence="1">
    <location>
        <begin position="150"/>
        <end position="171"/>
    </location>
</feature>
<organism evidence="3 4">
    <name type="scientific">Ophiocordyceps camponoti-floridani</name>
    <dbReference type="NCBI Taxonomy" id="2030778"/>
    <lineage>
        <taxon>Eukaryota</taxon>
        <taxon>Fungi</taxon>
        <taxon>Dikarya</taxon>
        <taxon>Ascomycota</taxon>
        <taxon>Pezizomycotina</taxon>
        <taxon>Sordariomycetes</taxon>
        <taxon>Hypocreomycetidae</taxon>
        <taxon>Hypocreales</taxon>
        <taxon>Ophiocordycipitaceae</taxon>
        <taxon>Ophiocordyceps</taxon>
    </lineage>
</organism>
<evidence type="ECO:0000256" key="2">
    <source>
        <dbReference type="SAM" id="SignalP"/>
    </source>
</evidence>
<feature type="signal peptide" evidence="2">
    <location>
        <begin position="1"/>
        <end position="20"/>
    </location>
</feature>
<dbReference type="SUPFAM" id="SSF49503">
    <property type="entry name" value="Cupredoxins"/>
    <property type="match status" value="1"/>
</dbReference>
<evidence type="ECO:0000256" key="1">
    <source>
        <dbReference type="SAM" id="MobiDB-lite"/>
    </source>
</evidence>
<protein>
    <submittedName>
        <fullName evidence="3">Extracellular serine-rich protein</fullName>
    </submittedName>
</protein>